<keyword evidence="4" id="KW-1185">Reference proteome</keyword>
<evidence type="ECO:0000259" key="2">
    <source>
        <dbReference type="Pfam" id="PF18962"/>
    </source>
</evidence>
<sequence length="516" mass="57412">MRIFNLSFIITVLLYSSTVISQSASNFNKVWVQGGGVSFTTTFNSTGIVNQYLDTLYSPYFADGNSNICDSFGNLLLCSDGYQVYDKNVSVIDGSDTLVPHAIFNRQDGWSPASQSSIFLPMDNGKYYFITPTASDHEINTYWNNPNSGRALFDVMYYNTIDMHANNGAGKVTRRMVPMLQNVTLSKTQMMACKHADGKSWWLLKQASDTNMIYKFLFAQDSMYGPYIQGFPDPHFSKWDQSGQSIFSQDGTKYATTCRGAYKIFVADFDRCTGTLSNPQVYDVPTQKYAPDTTQNDQTQGLAFSPSGRFIYVNGWSNIQQIDLLASNPQSSWVKVADTDTVLNAFEMYSSMYLGPDNRLYISNWNGLGSEMSVINNPDIKGIGCSFCPKCLRFPKFHFTPSVIGGGVDAPPCMPNYRLGPLPGNPCPVGITEVQPEPVVFSIYPNPARSEITIRYSKTGILELADLTGRVVRSILLPQAAGTQYVNLQDLSSGIYIYRYIVPNRSQNVGKLVLVH</sequence>
<accession>A0A3E1PA39</accession>
<dbReference type="RefSeq" id="WP_116852369.1">
    <property type="nucleotide sequence ID" value="NZ_QTJV01000001.1"/>
</dbReference>
<keyword evidence="1" id="KW-0732">Signal</keyword>
<reference evidence="3 4" key="1">
    <citation type="submission" date="2018-08" db="EMBL/GenBank/DDBJ databases">
        <title>Chitinophaga sp. K20C18050901, a novel bacterium isolated from forest soil.</title>
        <authorList>
            <person name="Wang C."/>
        </authorList>
    </citation>
    <scope>NUCLEOTIDE SEQUENCE [LARGE SCALE GENOMIC DNA]</scope>
    <source>
        <strain evidence="3 4">K20C18050901</strain>
    </source>
</reference>
<dbReference type="NCBIfam" id="TIGR04183">
    <property type="entry name" value="Por_Secre_tail"/>
    <property type="match status" value="1"/>
</dbReference>
<dbReference type="OrthoDB" id="9811934at2"/>
<evidence type="ECO:0000313" key="3">
    <source>
        <dbReference type="EMBL" id="RFM37049.1"/>
    </source>
</evidence>
<organism evidence="3 4">
    <name type="scientific">Chitinophaga silvisoli</name>
    <dbReference type="NCBI Taxonomy" id="2291814"/>
    <lineage>
        <taxon>Bacteria</taxon>
        <taxon>Pseudomonadati</taxon>
        <taxon>Bacteroidota</taxon>
        <taxon>Chitinophagia</taxon>
        <taxon>Chitinophagales</taxon>
        <taxon>Chitinophagaceae</taxon>
        <taxon>Chitinophaga</taxon>
    </lineage>
</organism>
<evidence type="ECO:0000313" key="4">
    <source>
        <dbReference type="Proteomes" id="UP000261174"/>
    </source>
</evidence>
<feature type="chain" id="PRO_5017581653" evidence="1">
    <location>
        <begin position="22"/>
        <end position="516"/>
    </location>
</feature>
<gene>
    <name evidence="3" type="ORF">DXN04_06000</name>
</gene>
<protein>
    <submittedName>
        <fullName evidence="3">T9SS C-terminal target domain-containing protein</fullName>
    </submittedName>
</protein>
<proteinExistence type="predicted"/>
<dbReference type="Gene3D" id="2.130.10.10">
    <property type="entry name" value="YVTN repeat-like/Quinoprotein amine dehydrogenase"/>
    <property type="match status" value="1"/>
</dbReference>
<dbReference type="SUPFAM" id="SSF63829">
    <property type="entry name" value="Calcium-dependent phosphotriesterase"/>
    <property type="match status" value="1"/>
</dbReference>
<feature type="domain" description="Secretion system C-terminal sorting" evidence="2">
    <location>
        <begin position="443"/>
        <end position="504"/>
    </location>
</feature>
<dbReference type="InterPro" id="IPR015943">
    <property type="entry name" value="WD40/YVTN_repeat-like_dom_sf"/>
</dbReference>
<evidence type="ECO:0000256" key="1">
    <source>
        <dbReference type="SAM" id="SignalP"/>
    </source>
</evidence>
<dbReference type="Pfam" id="PF18962">
    <property type="entry name" value="Por_Secre_tail"/>
    <property type="match status" value="1"/>
</dbReference>
<dbReference type="InterPro" id="IPR026444">
    <property type="entry name" value="Secre_tail"/>
</dbReference>
<dbReference type="AlphaFoldDB" id="A0A3E1PA39"/>
<name>A0A3E1PA39_9BACT</name>
<feature type="signal peptide" evidence="1">
    <location>
        <begin position="1"/>
        <end position="21"/>
    </location>
</feature>
<comment type="caution">
    <text evidence="3">The sequence shown here is derived from an EMBL/GenBank/DDBJ whole genome shotgun (WGS) entry which is preliminary data.</text>
</comment>
<dbReference type="Proteomes" id="UP000261174">
    <property type="component" value="Unassembled WGS sequence"/>
</dbReference>
<dbReference type="EMBL" id="QTJV01000001">
    <property type="protein sequence ID" value="RFM37049.1"/>
    <property type="molecule type" value="Genomic_DNA"/>
</dbReference>